<comment type="caution">
    <text evidence="1">The sequence shown here is derived from an EMBL/GenBank/DDBJ whole genome shotgun (WGS) entry which is preliminary data.</text>
</comment>
<accession>A0A327ZQ86</accession>
<dbReference type="Proteomes" id="UP000249341">
    <property type="component" value="Unassembled WGS sequence"/>
</dbReference>
<keyword evidence="2" id="KW-1185">Reference proteome</keyword>
<organism evidence="1 2">
    <name type="scientific">Actinoplanes lutulentus</name>
    <dbReference type="NCBI Taxonomy" id="1287878"/>
    <lineage>
        <taxon>Bacteria</taxon>
        <taxon>Bacillati</taxon>
        <taxon>Actinomycetota</taxon>
        <taxon>Actinomycetes</taxon>
        <taxon>Micromonosporales</taxon>
        <taxon>Micromonosporaceae</taxon>
        <taxon>Actinoplanes</taxon>
    </lineage>
</organism>
<proteinExistence type="predicted"/>
<evidence type="ECO:0000313" key="2">
    <source>
        <dbReference type="Proteomes" id="UP000249341"/>
    </source>
</evidence>
<dbReference type="AlphaFoldDB" id="A0A327ZQ86"/>
<name>A0A327ZQ86_9ACTN</name>
<reference evidence="1 2" key="1">
    <citation type="submission" date="2018-06" db="EMBL/GenBank/DDBJ databases">
        <title>Genomic Encyclopedia of Type Strains, Phase III (KMG-III): the genomes of soil and plant-associated and newly described type strains.</title>
        <authorList>
            <person name="Whitman W."/>
        </authorList>
    </citation>
    <scope>NUCLEOTIDE SEQUENCE [LARGE SCALE GENOMIC DNA]</scope>
    <source>
        <strain evidence="1 2">CGMCC 4.7090</strain>
    </source>
</reference>
<protein>
    <submittedName>
        <fullName evidence="1">Uncharacterized protein</fullName>
    </submittedName>
</protein>
<evidence type="ECO:0000313" key="1">
    <source>
        <dbReference type="EMBL" id="RAK43008.1"/>
    </source>
</evidence>
<dbReference type="RefSeq" id="WP_181557632.1">
    <property type="nucleotide sequence ID" value="NZ_JACHWI010000001.1"/>
</dbReference>
<gene>
    <name evidence="1" type="ORF">B0I29_101138</name>
</gene>
<dbReference type="EMBL" id="QLMJ01000001">
    <property type="protein sequence ID" value="RAK43008.1"/>
    <property type="molecule type" value="Genomic_DNA"/>
</dbReference>
<sequence length="47" mass="5412">MVARIFDLVDHGDRQVRVRQAELLVAAAHEWCAENLPDLLEARRATR</sequence>